<sequence length="59" mass="6979">MPSSVLYIKHEAQSVIAKKIQEYNRAVARQAEEKELRERRERVRRAQEANRKAQEEAAK</sequence>
<reference evidence="2 3" key="1">
    <citation type="submission" date="2018-11" db="EMBL/GenBank/DDBJ databases">
        <authorList>
            <consortium name="Pathogen Informatics"/>
        </authorList>
    </citation>
    <scope>NUCLEOTIDE SEQUENCE [LARGE SCALE GENOMIC DNA]</scope>
</reference>
<protein>
    <submittedName>
        <fullName evidence="2">Uncharacterized protein</fullName>
    </submittedName>
</protein>
<accession>A0A3P7QP87</accession>
<dbReference type="AlphaFoldDB" id="A0A3P7QP87"/>
<dbReference type="EMBL" id="UYRV01119784">
    <property type="protein sequence ID" value="VDN31909.1"/>
    <property type="molecule type" value="Genomic_DNA"/>
</dbReference>
<feature type="region of interest" description="Disordered" evidence="1">
    <location>
        <begin position="31"/>
        <end position="59"/>
    </location>
</feature>
<evidence type="ECO:0000313" key="3">
    <source>
        <dbReference type="Proteomes" id="UP000271889"/>
    </source>
</evidence>
<evidence type="ECO:0000256" key="1">
    <source>
        <dbReference type="SAM" id="MobiDB-lite"/>
    </source>
</evidence>
<name>A0A3P7QP87_CYLGO</name>
<proteinExistence type="predicted"/>
<evidence type="ECO:0000313" key="2">
    <source>
        <dbReference type="EMBL" id="VDN31909.1"/>
    </source>
</evidence>
<organism evidence="2 3">
    <name type="scientific">Cylicostephanus goldi</name>
    <name type="common">Nematode worm</name>
    <dbReference type="NCBI Taxonomy" id="71465"/>
    <lineage>
        <taxon>Eukaryota</taxon>
        <taxon>Metazoa</taxon>
        <taxon>Ecdysozoa</taxon>
        <taxon>Nematoda</taxon>
        <taxon>Chromadorea</taxon>
        <taxon>Rhabditida</taxon>
        <taxon>Rhabditina</taxon>
        <taxon>Rhabditomorpha</taxon>
        <taxon>Strongyloidea</taxon>
        <taxon>Strongylidae</taxon>
        <taxon>Cylicostephanus</taxon>
    </lineage>
</organism>
<gene>
    <name evidence="2" type="ORF">CGOC_LOCUS11959</name>
</gene>
<dbReference type="Proteomes" id="UP000271889">
    <property type="component" value="Unassembled WGS sequence"/>
</dbReference>
<feature type="non-terminal residue" evidence="2">
    <location>
        <position position="59"/>
    </location>
</feature>
<keyword evidence="3" id="KW-1185">Reference proteome</keyword>